<evidence type="ECO:0000256" key="4">
    <source>
        <dbReference type="ARBA" id="ARBA00017231"/>
    </source>
</evidence>
<evidence type="ECO:0000259" key="10">
    <source>
        <dbReference type="Pfam" id="PF18596"/>
    </source>
</evidence>
<keyword evidence="13" id="KW-1185">Reference proteome</keyword>
<name>H2B1I4_KAZAF</name>
<evidence type="ECO:0000256" key="6">
    <source>
        <dbReference type="ARBA" id="ARBA00022705"/>
    </source>
</evidence>
<dbReference type="Proteomes" id="UP000005220">
    <property type="component" value="Chromosome 11"/>
</dbReference>
<dbReference type="InterPro" id="IPR041260">
    <property type="entry name" value="Sld7_C"/>
</dbReference>
<feature type="domain" description="Sld7 N-terminal" evidence="11">
    <location>
        <begin position="2"/>
        <end position="123"/>
    </location>
</feature>
<dbReference type="eggNOG" id="ENOG502RZIJ">
    <property type="taxonomic scope" value="Eukaryota"/>
</dbReference>
<reference evidence="12 13" key="1">
    <citation type="journal article" date="2011" name="Proc. Natl. Acad. Sci. U.S.A.">
        <title>Evolutionary erosion of yeast sex chromosomes by mating-type switching accidents.</title>
        <authorList>
            <person name="Gordon J.L."/>
            <person name="Armisen D."/>
            <person name="Proux-Wera E."/>
            <person name="Oheigeartaigh S.S."/>
            <person name="Byrne K.P."/>
            <person name="Wolfe K.H."/>
        </authorList>
    </citation>
    <scope>NUCLEOTIDE SEQUENCE [LARGE SCALE GENOMIC DNA]</scope>
    <source>
        <strain evidence="13">ATCC 22294 / BCRC 22015 / CBS 2517 / CECT 1963 / NBRC 1671 / NRRL Y-8276</strain>
    </source>
</reference>
<evidence type="ECO:0000256" key="2">
    <source>
        <dbReference type="ARBA" id="ARBA00004647"/>
    </source>
</evidence>
<accession>H2B1I4</accession>
<dbReference type="HOGENOM" id="CLU_072105_0_0_1"/>
<feature type="domain" description="Sld7 C-terminal" evidence="10">
    <location>
        <begin position="174"/>
        <end position="253"/>
    </location>
</feature>
<dbReference type="FunCoup" id="H2B1I4">
    <property type="interactions" value="19"/>
</dbReference>
<evidence type="ECO:0000313" key="13">
    <source>
        <dbReference type="Proteomes" id="UP000005220"/>
    </source>
</evidence>
<evidence type="ECO:0000256" key="7">
    <source>
        <dbReference type="ARBA" id="ARBA00023212"/>
    </source>
</evidence>
<dbReference type="Pfam" id="PF18596">
    <property type="entry name" value="Sld7_C"/>
    <property type="match status" value="1"/>
</dbReference>
<dbReference type="Pfam" id="PF18636">
    <property type="entry name" value="Sld7_N"/>
    <property type="match status" value="1"/>
</dbReference>
<dbReference type="GeneID" id="13886673"/>
<dbReference type="GO" id="GO:0000775">
    <property type="term" value="C:chromosome, centromeric region"/>
    <property type="evidence" value="ECO:0007669"/>
    <property type="project" value="EnsemblFungi"/>
</dbReference>
<evidence type="ECO:0000259" key="11">
    <source>
        <dbReference type="Pfam" id="PF18636"/>
    </source>
</evidence>
<sequence length="255" mass="29210">MLDKVAILSFNLGERRNSITIRDVQLWKDVADRATRGAPKKMKGKFMQYVDLAKLPIWVKDESEMLCYSTSSTTVGYFTSKLKDENRGIVVNIAKNGNEDPSLEFAVIYRDVDTIKCFALDTRRKMMIDARISNIVKQQNTVNFDDIIEQSHRRKIEASNKVQKSVQINDKRLQFNETLSRLILGGLRLRGIPNTQIGFQKLFKMTFQAAEFAHREELKTIALSPGASPPSEDNNLLFERLQETVETLLTLFTRS</sequence>
<evidence type="ECO:0000256" key="5">
    <source>
        <dbReference type="ARBA" id="ARBA00022490"/>
    </source>
</evidence>
<dbReference type="AlphaFoldDB" id="H2B1I4"/>
<comment type="similarity">
    <text evidence="3">Belongs to the SLD7 family.</text>
</comment>
<dbReference type="GO" id="GO:0006260">
    <property type="term" value="P:DNA replication"/>
    <property type="evidence" value="ECO:0007669"/>
    <property type="project" value="UniProtKB-KW"/>
</dbReference>
<keyword evidence="6" id="KW-0235">DNA replication</keyword>
<keyword evidence="7" id="KW-0206">Cytoskeleton</keyword>
<evidence type="ECO:0000256" key="1">
    <source>
        <dbReference type="ARBA" id="ARBA00004123"/>
    </source>
</evidence>
<evidence type="ECO:0000313" key="12">
    <source>
        <dbReference type="EMBL" id="CCF60484.1"/>
    </source>
</evidence>
<evidence type="ECO:0000256" key="8">
    <source>
        <dbReference type="ARBA" id="ARBA00023242"/>
    </source>
</evidence>
<protein>
    <recommendedName>
        <fullName evidence="4">Mitochondrial morphogenesis protein SLD7</fullName>
    </recommendedName>
</protein>
<proteinExistence type="inferred from homology"/>
<dbReference type="KEGG" id="kaf:KAFR_0K01300"/>
<evidence type="ECO:0000256" key="3">
    <source>
        <dbReference type="ARBA" id="ARBA00009044"/>
    </source>
</evidence>
<dbReference type="GO" id="GO:0031261">
    <property type="term" value="C:DNA replication preinitiation complex"/>
    <property type="evidence" value="ECO:0007669"/>
    <property type="project" value="EnsemblFungi"/>
</dbReference>
<dbReference type="OrthoDB" id="4063051at2759"/>
<dbReference type="EMBL" id="HE650831">
    <property type="protein sequence ID" value="CCF60484.1"/>
    <property type="molecule type" value="Genomic_DNA"/>
</dbReference>
<organism evidence="12 13">
    <name type="scientific">Kazachstania africana (strain ATCC 22294 / BCRC 22015 / CBS 2517 / CECT 1963 / NBRC 1671 / NRRL Y-8276)</name>
    <name type="common">Yeast</name>
    <name type="synonym">Kluyveromyces africanus</name>
    <dbReference type="NCBI Taxonomy" id="1071382"/>
    <lineage>
        <taxon>Eukaryota</taxon>
        <taxon>Fungi</taxon>
        <taxon>Dikarya</taxon>
        <taxon>Ascomycota</taxon>
        <taxon>Saccharomycotina</taxon>
        <taxon>Saccharomycetes</taxon>
        <taxon>Saccharomycetales</taxon>
        <taxon>Saccharomycetaceae</taxon>
        <taxon>Kazachstania</taxon>
    </lineage>
</organism>
<comment type="subcellular location">
    <subcellularLocation>
        <location evidence="2">Cytoplasm</location>
        <location evidence="2">Cytoskeleton</location>
        <location evidence="2">Spindle pole</location>
    </subcellularLocation>
    <subcellularLocation>
        <location evidence="1">Nucleus</location>
    </subcellularLocation>
</comment>
<evidence type="ECO:0000256" key="9">
    <source>
        <dbReference type="ARBA" id="ARBA00023306"/>
    </source>
</evidence>
<keyword evidence="9" id="KW-0131">Cell cycle</keyword>
<dbReference type="RefSeq" id="XP_003959619.1">
    <property type="nucleotide sequence ID" value="XM_003959570.1"/>
</dbReference>
<keyword evidence="5" id="KW-0963">Cytoplasm</keyword>
<dbReference type="GO" id="GO:0000922">
    <property type="term" value="C:spindle pole"/>
    <property type="evidence" value="ECO:0007669"/>
    <property type="project" value="UniProtKB-SubCell"/>
</dbReference>
<dbReference type="STRING" id="1071382.H2B1I4"/>
<dbReference type="InterPro" id="IPR041564">
    <property type="entry name" value="Sld7_N"/>
</dbReference>
<dbReference type="InParanoid" id="H2B1I4"/>
<dbReference type="GO" id="GO:0030174">
    <property type="term" value="P:regulation of DNA-templated DNA replication initiation"/>
    <property type="evidence" value="ECO:0007669"/>
    <property type="project" value="EnsemblFungi"/>
</dbReference>
<keyword evidence="8" id="KW-0539">Nucleus</keyword>
<gene>
    <name evidence="12" type="primary">KAFR0K01300</name>
    <name evidence="12" type="ORF">KAFR_0K01300</name>
</gene>